<dbReference type="SUPFAM" id="SSF54001">
    <property type="entry name" value="Cysteine proteinases"/>
    <property type="match status" value="1"/>
</dbReference>
<organism evidence="8 9">
    <name type="scientific">Corynebacterium guangdongense</name>
    <dbReference type="NCBI Taxonomy" id="1783348"/>
    <lineage>
        <taxon>Bacteria</taxon>
        <taxon>Bacillati</taxon>
        <taxon>Actinomycetota</taxon>
        <taxon>Actinomycetes</taxon>
        <taxon>Mycobacteriales</taxon>
        <taxon>Corynebacteriaceae</taxon>
        <taxon>Corynebacterium</taxon>
    </lineage>
</organism>
<keyword evidence="4" id="KW-0788">Thiol protease</keyword>
<dbReference type="PANTHER" id="PTHR47359">
    <property type="entry name" value="PEPTIDOGLYCAN DL-ENDOPEPTIDASE CWLO"/>
    <property type="match status" value="1"/>
</dbReference>
<evidence type="ECO:0000256" key="4">
    <source>
        <dbReference type="ARBA" id="ARBA00022807"/>
    </source>
</evidence>
<dbReference type="InterPro" id="IPR038765">
    <property type="entry name" value="Papain-like_cys_pep_sf"/>
</dbReference>
<accession>A0ABU1ZXU8</accession>
<feature type="coiled-coil region" evidence="5">
    <location>
        <begin position="154"/>
        <end position="216"/>
    </location>
</feature>
<evidence type="ECO:0000313" key="9">
    <source>
        <dbReference type="Proteomes" id="UP001180840"/>
    </source>
</evidence>
<dbReference type="Proteomes" id="UP001180840">
    <property type="component" value="Unassembled WGS sequence"/>
</dbReference>
<dbReference type="InterPro" id="IPR051794">
    <property type="entry name" value="PG_Endopeptidase_C40"/>
</dbReference>
<sequence>MTPQKANLVRRIKHHRTNRLTATSTVAAIAASGILLAPGAGADELDDLMAELETVSHEATAKSEEVKALEDSVDSAEQDLARLAAEADTAGEKAQHARELQVQFQAQVDGVAGAKYRVDALDPVTNALSAENPQNMIDRSAYLGTLSRTTTADLDALEGELRAAAAEASRAHAAVAEANFHRSILSARQRDLEEQRSALAEDVEAIEARIDALNAEQREAWINQNNPVEPNPAVDLSSAAASLSGAGAVGAALSKLGSPYSWGATGPSAFDCSGLMYWAYQQQGKTIPRTSQAQLAGGMSVALSDLQPGDIIGYYPGTTHVGMYIGNGQVVHASDYGIPVQVVPFDSMPITGASRY</sequence>
<comment type="similarity">
    <text evidence="1">Belongs to the peptidase C40 family.</text>
</comment>
<evidence type="ECO:0000313" key="8">
    <source>
        <dbReference type="EMBL" id="MDR7329762.1"/>
    </source>
</evidence>
<dbReference type="EMBL" id="JAVDXZ010000001">
    <property type="protein sequence ID" value="MDR7329762.1"/>
    <property type="molecule type" value="Genomic_DNA"/>
</dbReference>
<keyword evidence="6" id="KW-0732">Signal</keyword>
<evidence type="ECO:0000256" key="5">
    <source>
        <dbReference type="SAM" id="Coils"/>
    </source>
</evidence>
<dbReference type="GO" id="GO:0016787">
    <property type="term" value="F:hydrolase activity"/>
    <property type="evidence" value="ECO:0007669"/>
    <property type="project" value="UniProtKB-KW"/>
</dbReference>
<dbReference type="PANTHER" id="PTHR47359:SF3">
    <property type="entry name" value="NLP_P60 DOMAIN-CONTAINING PROTEIN-RELATED"/>
    <property type="match status" value="1"/>
</dbReference>
<dbReference type="PROSITE" id="PS51935">
    <property type="entry name" value="NLPC_P60"/>
    <property type="match status" value="1"/>
</dbReference>
<comment type="caution">
    <text evidence="8">The sequence shown here is derived from an EMBL/GenBank/DDBJ whole genome shotgun (WGS) entry which is preliminary data.</text>
</comment>
<dbReference type="Pfam" id="PF00877">
    <property type="entry name" value="NLPC_P60"/>
    <property type="match status" value="1"/>
</dbReference>
<keyword evidence="3 8" id="KW-0378">Hydrolase</keyword>
<name>A0ABU1ZXU8_9CORY</name>
<dbReference type="RefSeq" id="WP_290194830.1">
    <property type="nucleotide sequence ID" value="NZ_CP047654.1"/>
</dbReference>
<gene>
    <name evidence="8" type="ORF">J2S39_001438</name>
</gene>
<evidence type="ECO:0000256" key="1">
    <source>
        <dbReference type="ARBA" id="ARBA00007074"/>
    </source>
</evidence>
<reference evidence="8" key="1">
    <citation type="submission" date="2023-07" db="EMBL/GenBank/DDBJ databases">
        <title>Sequencing the genomes of 1000 actinobacteria strains.</title>
        <authorList>
            <person name="Klenk H.-P."/>
        </authorList>
    </citation>
    <scope>NUCLEOTIDE SEQUENCE</scope>
    <source>
        <strain evidence="8">DSM 107476</strain>
    </source>
</reference>
<proteinExistence type="inferred from homology"/>
<evidence type="ECO:0000256" key="2">
    <source>
        <dbReference type="ARBA" id="ARBA00022670"/>
    </source>
</evidence>
<evidence type="ECO:0000256" key="3">
    <source>
        <dbReference type="ARBA" id="ARBA00022801"/>
    </source>
</evidence>
<keyword evidence="5" id="KW-0175">Coiled coil</keyword>
<feature type="domain" description="NlpC/P60" evidence="7">
    <location>
        <begin position="242"/>
        <end position="356"/>
    </location>
</feature>
<keyword evidence="9" id="KW-1185">Reference proteome</keyword>
<evidence type="ECO:0000259" key="7">
    <source>
        <dbReference type="PROSITE" id="PS51935"/>
    </source>
</evidence>
<feature type="coiled-coil region" evidence="5">
    <location>
        <begin position="45"/>
        <end position="93"/>
    </location>
</feature>
<dbReference type="InterPro" id="IPR000064">
    <property type="entry name" value="NLP_P60_dom"/>
</dbReference>
<feature type="signal peptide" evidence="6">
    <location>
        <begin position="1"/>
        <end position="42"/>
    </location>
</feature>
<protein>
    <submittedName>
        <fullName evidence="8">Cell wall-associated NlpC family hydrolase</fullName>
    </submittedName>
</protein>
<keyword evidence="2" id="KW-0645">Protease</keyword>
<dbReference type="Gene3D" id="3.90.1720.10">
    <property type="entry name" value="endopeptidase domain like (from Nostoc punctiforme)"/>
    <property type="match status" value="1"/>
</dbReference>
<evidence type="ECO:0000256" key="6">
    <source>
        <dbReference type="SAM" id="SignalP"/>
    </source>
</evidence>
<feature type="chain" id="PRO_5046707206" evidence="6">
    <location>
        <begin position="43"/>
        <end position="356"/>
    </location>
</feature>